<evidence type="ECO:0000256" key="5">
    <source>
        <dbReference type="ARBA" id="ARBA00023266"/>
    </source>
</evidence>
<dbReference type="PANTHER" id="PTHR10256">
    <property type="entry name" value="SELENIDE, WATER DIKINASE"/>
    <property type="match status" value="1"/>
</dbReference>
<dbReference type="SUPFAM" id="SSF55326">
    <property type="entry name" value="PurM N-terminal domain-like"/>
    <property type="match status" value="1"/>
</dbReference>
<keyword evidence="1" id="KW-0808">Transferase</keyword>
<evidence type="ECO:0000256" key="3">
    <source>
        <dbReference type="ARBA" id="ARBA00022777"/>
    </source>
</evidence>
<dbReference type="GO" id="GO:0016260">
    <property type="term" value="P:selenocysteine biosynthetic process"/>
    <property type="evidence" value="ECO:0007669"/>
    <property type="project" value="TreeGrafter"/>
</dbReference>
<evidence type="ECO:0000313" key="9">
    <source>
        <dbReference type="Proteomes" id="UP000245699"/>
    </source>
</evidence>
<evidence type="ECO:0000313" key="8">
    <source>
        <dbReference type="EMBL" id="PVU86986.1"/>
    </source>
</evidence>
<dbReference type="GO" id="GO:0005524">
    <property type="term" value="F:ATP binding"/>
    <property type="evidence" value="ECO:0007669"/>
    <property type="project" value="UniProtKB-KW"/>
</dbReference>
<dbReference type="InterPro" id="IPR010918">
    <property type="entry name" value="PurM-like_C_dom"/>
</dbReference>
<feature type="domain" description="PurM-like C-terminal" evidence="7">
    <location>
        <begin position="137"/>
        <end position="299"/>
    </location>
</feature>
<dbReference type="NCBIfam" id="TIGR00476">
    <property type="entry name" value="selD"/>
    <property type="match status" value="1"/>
</dbReference>
<evidence type="ECO:0000259" key="6">
    <source>
        <dbReference type="Pfam" id="PF00586"/>
    </source>
</evidence>
<evidence type="ECO:0000256" key="4">
    <source>
        <dbReference type="ARBA" id="ARBA00022840"/>
    </source>
</evidence>
<protein>
    <recommendedName>
        <fullName evidence="10">Selenide, water dikinase</fullName>
    </recommendedName>
</protein>
<dbReference type="Pfam" id="PF00586">
    <property type="entry name" value="AIRS"/>
    <property type="match status" value="1"/>
</dbReference>
<dbReference type="GO" id="GO:0005737">
    <property type="term" value="C:cytoplasm"/>
    <property type="evidence" value="ECO:0007669"/>
    <property type="project" value="TreeGrafter"/>
</dbReference>
<dbReference type="Pfam" id="PF02769">
    <property type="entry name" value="AIRS_C"/>
    <property type="match status" value="1"/>
</dbReference>
<name>A0A2T9Y3R3_9FUNG</name>
<dbReference type="OrthoDB" id="409395at2759"/>
<dbReference type="InterPro" id="IPR016188">
    <property type="entry name" value="PurM-like_N"/>
</dbReference>
<dbReference type="InterPro" id="IPR004536">
    <property type="entry name" value="SPS/SelD"/>
</dbReference>
<evidence type="ECO:0008006" key="10">
    <source>
        <dbReference type="Google" id="ProtNLM"/>
    </source>
</evidence>
<dbReference type="STRING" id="61424.A0A2T9Y3R3"/>
<keyword evidence="4" id="KW-0067">ATP-binding</keyword>
<dbReference type="Gene3D" id="3.30.1330.10">
    <property type="entry name" value="PurM-like, N-terminal domain"/>
    <property type="match status" value="1"/>
</dbReference>
<reference evidence="8 9" key="1">
    <citation type="journal article" date="2018" name="MBio">
        <title>Comparative Genomics Reveals the Core Gene Toolbox for the Fungus-Insect Symbiosis.</title>
        <authorList>
            <person name="Wang Y."/>
            <person name="Stata M."/>
            <person name="Wang W."/>
            <person name="Stajich J.E."/>
            <person name="White M.M."/>
            <person name="Moncalvo J.M."/>
        </authorList>
    </citation>
    <scope>NUCLEOTIDE SEQUENCE [LARGE SCALE GENOMIC DNA]</scope>
    <source>
        <strain evidence="8 9">AUS-77-4</strain>
    </source>
</reference>
<evidence type="ECO:0000259" key="7">
    <source>
        <dbReference type="Pfam" id="PF02769"/>
    </source>
</evidence>
<gene>
    <name evidence="8" type="ORF">BB559_006287</name>
</gene>
<proteinExistence type="predicted"/>
<sequence length="318" mass="35014">MLKEFSNDYIGMDSSIKETRFPDMKLVQTTDCFYPLIEDPYLMGKITCANVLSDLYAMGVASCDNMLMILGISEKLEENIKDTVTKLIITGFHDAAADAGTIVTGGQTIRNPWFLLGGVASTVVREIEIIRPVNAVAGDVLVLTKPLGTRPAVNAHVALYDEQKRNKLMQTLTEQEVIDCYNQAVSSMIRLNKIGAELMHKYDAHASTDVTGFGILGHANQLAKNTKEKVKFNIHLLPVFKHSLTIDNIFDYGLTSGRSAETSGGLLICMSAKNANMFIDEISELENHKAFVVGNVVKCTNDEDRCAEMAQSLKIIEI</sequence>
<evidence type="ECO:0000256" key="2">
    <source>
        <dbReference type="ARBA" id="ARBA00022741"/>
    </source>
</evidence>
<dbReference type="InterPro" id="IPR036676">
    <property type="entry name" value="PurM-like_C_sf"/>
</dbReference>
<dbReference type="EMBL" id="MBFT01000818">
    <property type="protein sequence ID" value="PVU86986.1"/>
    <property type="molecule type" value="Genomic_DNA"/>
</dbReference>
<dbReference type="AlphaFoldDB" id="A0A2T9Y3R3"/>
<dbReference type="SUPFAM" id="SSF56042">
    <property type="entry name" value="PurM C-terminal domain-like"/>
    <property type="match status" value="1"/>
</dbReference>
<dbReference type="Gene3D" id="3.90.650.10">
    <property type="entry name" value="PurM-like C-terminal domain"/>
    <property type="match status" value="1"/>
</dbReference>
<dbReference type="PANTHER" id="PTHR10256:SF0">
    <property type="entry name" value="INACTIVE SELENIDE, WATER DIKINASE-LIKE PROTEIN-RELATED"/>
    <property type="match status" value="1"/>
</dbReference>
<feature type="domain" description="PurM-like N-terminal" evidence="6">
    <location>
        <begin position="22"/>
        <end position="111"/>
    </location>
</feature>
<dbReference type="PIRSF" id="PIRSF036407">
    <property type="entry name" value="Selenphspht_syn"/>
    <property type="match status" value="1"/>
</dbReference>
<dbReference type="GO" id="GO:0004756">
    <property type="term" value="F:selenide, water dikinase activity"/>
    <property type="evidence" value="ECO:0007669"/>
    <property type="project" value="TreeGrafter"/>
</dbReference>
<dbReference type="Proteomes" id="UP000245699">
    <property type="component" value="Unassembled WGS sequence"/>
</dbReference>
<keyword evidence="3" id="KW-0418">Kinase</keyword>
<keyword evidence="9" id="KW-1185">Reference proteome</keyword>
<keyword evidence="2" id="KW-0547">Nucleotide-binding</keyword>
<dbReference type="InterPro" id="IPR036921">
    <property type="entry name" value="PurM-like_N_sf"/>
</dbReference>
<keyword evidence="5" id="KW-0711">Selenium</keyword>
<organism evidence="8 9">
    <name type="scientific">Furculomyces boomerangus</name>
    <dbReference type="NCBI Taxonomy" id="61424"/>
    <lineage>
        <taxon>Eukaryota</taxon>
        <taxon>Fungi</taxon>
        <taxon>Fungi incertae sedis</taxon>
        <taxon>Zoopagomycota</taxon>
        <taxon>Kickxellomycotina</taxon>
        <taxon>Harpellomycetes</taxon>
        <taxon>Harpellales</taxon>
        <taxon>Harpellaceae</taxon>
        <taxon>Furculomyces</taxon>
    </lineage>
</organism>
<evidence type="ECO:0000256" key="1">
    <source>
        <dbReference type="ARBA" id="ARBA00022679"/>
    </source>
</evidence>
<accession>A0A2T9Y3R3</accession>
<comment type="caution">
    <text evidence="8">The sequence shown here is derived from an EMBL/GenBank/DDBJ whole genome shotgun (WGS) entry which is preliminary data.</text>
</comment>